<feature type="domain" description="L27-N" evidence="1">
    <location>
        <begin position="1"/>
        <end position="20"/>
    </location>
</feature>
<proteinExistence type="predicted"/>
<dbReference type="OrthoDB" id="8961685at2759"/>
<name>A0A4Z2IDL5_9TELE</name>
<dbReference type="SUPFAM" id="SSF101288">
    <property type="entry name" value="L27 domain"/>
    <property type="match status" value="1"/>
</dbReference>
<comment type="caution">
    <text evidence="2">The sequence shown here is derived from an EMBL/GenBank/DDBJ whole genome shotgun (WGS) entry which is preliminary data.</text>
</comment>
<evidence type="ECO:0000313" key="3">
    <source>
        <dbReference type="Proteomes" id="UP000314294"/>
    </source>
</evidence>
<keyword evidence="3" id="KW-1185">Reference proteome</keyword>
<reference evidence="2 3" key="1">
    <citation type="submission" date="2019-03" db="EMBL/GenBank/DDBJ databases">
        <title>First draft genome of Liparis tanakae, snailfish: a comprehensive survey of snailfish specific genes.</title>
        <authorList>
            <person name="Kim W."/>
            <person name="Song I."/>
            <person name="Jeong J.-H."/>
            <person name="Kim D."/>
            <person name="Kim S."/>
            <person name="Ryu S."/>
            <person name="Song J.Y."/>
            <person name="Lee S.K."/>
        </authorList>
    </citation>
    <scope>NUCLEOTIDE SEQUENCE [LARGE SCALE GENOMIC DNA]</scope>
    <source>
        <tissue evidence="2">Muscle</tissue>
    </source>
</reference>
<dbReference type="Proteomes" id="UP000314294">
    <property type="component" value="Unassembled WGS sequence"/>
</dbReference>
<gene>
    <name evidence="2" type="primary">MPP5</name>
    <name evidence="2" type="ORF">EYF80_013629</name>
</gene>
<dbReference type="InterPro" id="IPR015145">
    <property type="entry name" value="L27_N"/>
</dbReference>
<dbReference type="InterPro" id="IPR036892">
    <property type="entry name" value="L27_dom_sf"/>
</dbReference>
<dbReference type="EMBL" id="SRLO01000096">
    <property type="protein sequence ID" value="TNN76098.1"/>
    <property type="molecule type" value="Genomic_DNA"/>
</dbReference>
<dbReference type="Gene3D" id="1.10.287.650">
    <property type="entry name" value="L27 domain"/>
    <property type="match status" value="1"/>
</dbReference>
<accession>A0A4Z2IDL5</accession>
<organism evidence="2 3">
    <name type="scientific">Liparis tanakae</name>
    <name type="common">Tanaka's snailfish</name>
    <dbReference type="NCBI Taxonomy" id="230148"/>
    <lineage>
        <taxon>Eukaryota</taxon>
        <taxon>Metazoa</taxon>
        <taxon>Chordata</taxon>
        <taxon>Craniata</taxon>
        <taxon>Vertebrata</taxon>
        <taxon>Euteleostomi</taxon>
        <taxon>Actinopterygii</taxon>
        <taxon>Neopterygii</taxon>
        <taxon>Teleostei</taxon>
        <taxon>Neoteleostei</taxon>
        <taxon>Acanthomorphata</taxon>
        <taxon>Eupercaria</taxon>
        <taxon>Perciformes</taxon>
        <taxon>Cottioidei</taxon>
        <taxon>Cottales</taxon>
        <taxon>Liparidae</taxon>
        <taxon>Liparis</taxon>
    </lineage>
</organism>
<evidence type="ECO:0000313" key="2">
    <source>
        <dbReference type="EMBL" id="TNN76098.1"/>
    </source>
</evidence>
<sequence length="109" mass="12369">MQLLTKEDFKNAYSIYMAVSQQMSRVIPTSALTAQAEDLCQEALMQAHDSVAGQEVDEDDSTQYIGESVKLVRLEKARDTPLVRRRLTPPSVIVVHNEYVDFVYFAQTQ</sequence>
<dbReference type="AlphaFoldDB" id="A0A4Z2IDL5"/>
<evidence type="ECO:0000259" key="1">
    <source>
        <dbReference type="Pfam" id="PF09060"/>
    </source>
</evidence>
<protein>
    <submittedName>
        <fullName evidence="2">MAGUK p55 subfamily member 5</fullName>
    </submittedName>
</protein>
<dbReference type="Pfam" id="PF09060">
    <property type="entry name" value="L27_N"/>
    <property type="match status" value="1"/>
</dbReference>